<gene>
    <name evidence="2" type="ORF">VKT23_019678</name>
</gene>
<evidence type="ECO:0000313" key="2">
    <source>
        <dbReference type="EMBL" id="KAK7435416.1"/>
    </source>
</evidence>
<keyword evidence="3" id="KW-1185">Reference proteome</keyword>
<organism evidence="2 3">
    <name type="scientific">Marasmiellus scandens</name>
    <dbReference type="NCBI Taxonomy" id="2682957"/>
    <lineage>
        <taxon>Eukaryota</taxon>
        <taxon>Fungi</taxon>
        <taxon>Dikarya</taxon>
        <taxon>Basidiomycota</taxon>
        <taxon>Agaricomycotina</taxon>
        <taxon>Agaricomycetes</taxon>
        <taxon>Agaricomycetidae</taxon>
        <taxon>Agaricales</taxon>
        <taxon>Marasmiineae</taxon>
        <taxon>Omphalotaceae</taxon>
        <taxon>Marasmiellus</taxon>
    </lineage>
</organism>
<feature type="region of interest" description="Disordered" evidence="1">
    <location>
        <begin position="50"/>
        <end position="79"/>
    </location>
</feature>
<dbReference type="EMBL" id="JBANRG010000107">
    <property type="protein sequence ID" value="KAK7435416.1"/>
    <property type="molecule type" value="Genomic_DNA"/>
</dbReference>
<evidence type="ECO:0000256" key="1">
    <source>
        <dbReference type="SAM" id="MobiDB-lite"/>
    </source>
</evidence>
<dbReference type="Proteomes" id="UP001498398">
    <property type="component" value="Unassembled WGS sequence"/>
</dbReference>
<name>A0ABR1INQ5_9AGAR</name>
<proteinExistence type="predicted"/>
<comment type="caution">
    <text evidence="2">The sequence shown here is derived from an EMBL/GenBank/DDBJ whole genome shotgun (WGS) entry which is preliminary data.</text>
</comment>
<accession>A0ABR1INQ5</accession>
<reference evidence="2 3" key="1">
    <citation type="submission" date="2024-01" db="EMBL/GenBank/DDBJ databases">
        <title>A draft genome for the cacao thread blight pathogen Marasmiellus scandens.</title>
        <authorList>
            <person name="Baruah I.K."/>
            <person name="Leung J."/>
            <person name="Bukari Y."/>
            <person name="Amoako-Attah I."/>
            <person name="Meinhardt L.W."/>
            <person name="Bailey B.A."/>
            <person name="Cohen S.P."/>
        </authorList>
    </citation>
    <scope>NUCLEOTIDE SEQUENCE [LARGE SCALE GENOMIC DNA]</scope>
    <source>
        <strain evidence="2 3">GH-19</strain>
    </source>
</reference>
<protein>
    <recommendedName>
        <fullName evidence="4">RHD domain-containing protein</fullName>
    </recommendedName>
</protein>
<feature type="compositionally biased region" description="Polar residues" evidence="1">
    <location>
        <begin position="50"/>
        <end position="73"/>
    </location>
</feature>
<evidence type="ECO:0000313" key="3">
    <source>
        <dbReference type="Proteomes" id="UP001498398"/>
    </source>
</evidence>
<sequence length="154" mass="16988">MQSLESTIASRLRNSLHLILHLKTELGIPQVSTGGLRRVVRHYNVRECSQSNDVDLPSESASGGSIITGSNESQTDDKSYLNSRYTIQTDPPIHCRGIHGVDAPRVPALGSMPTIAVDHEEEKLYTLTFNAEEQHQQQPIYSHMGFLGPQQGVP</sequence>
<evidence type="ECO:0008006" key="4">
    <source>
        <dbReference type="Google" id="ProtNLM"/>
    </source>
</evidence>